<dbReference type="GO" id="GO:0006355">
    <property type="term" value="P:regulation of DNA-templated transcription"/>
    <property type="evidence" value="ECO:0007669"/>
    <property type="project" value="InterPro"/>
</dbReference>
<gene>
    <name evidence="2" type="ORF">BLA60_33795</name>
</gene>
<dbReference type="RefSeq" id="WP_075137111.1">
    <property type="nucleotide sequence ID" value="NZ_MSIF01000024.1"/>
</dbReference>
<dbReference type="InterPro" id="IPR016032">
    <property type="entry name" value="Sig_transdc_resp-reg_C-effctor"/>
</dbReference>
<evidence type="ECO:0000313" key="3">
    <source>
        <dbReference type="Proteomes" id="UP000185696"/>
    </source>
</evidence>
<reference evidence="2 3" key="1">
    <citation type="submission" date="2016-12" db="EMBL/GenBank/DDBJ databases">
        <title>The draft genome sequence of Actinophytocola xinjiangensis.</title>
        <authorList>
            <person name="Wang W."/>
            <person name="Yuan L."/>
        </authorList>
    </citation>
    <scope>NUCLEOTIDE SEQUENCE [LARGE SCALE GENOMIC DNA]</scope>
    <source>
        <strain evidence="2 3">CGMCC 4.4663</strain>
    </source>
</reference>
<dbReference type="InterPro" id="IPR036388">
    <property type="entry name" value="WH-like_DNA-bd_sf"/>
</dbReference>
<name>A0A7Z1AW28_9PSEU</name>
<evidence type="ECO:0000313" key="2">
    <source>
        <dbReference type="EMBL" id="OLF06021.1"/>
    </source>
</evidence>
<dbReference type="Gene3D" id="1.10.10.10">
    <property type="entry name" value="Winged helix-like DNA-binding domain superfamily/Winged helix DNA-binding domain"/>
    <property type="match status" value="2"/>
</dbReference>
<keyword evidence="3" id="KW-1185">Reference proteome</keyword>
<protein>
    <submittedName>
        <fullName evidence="2">LuxR family transcriptional regulator</fullName>
    </submittedName>
</protein>
<dbReference type="InterPro" id="IPR036390">
    <property type="entry name" value="WH_DNA-bd_sf"/>
</dbReference>
<dbReference type="SUPFAM" id="SSF46785">
    <property type="entry name" value="Winged helix' DNA-binding domain"/>
    <property type="match status" value="1"/>
</dbReference>
<proteinExistence type="predicted"/>
<dbReference type="OrthoDB" id="5932488at2"/>
<dbReference type="PANTHER" id="PTHR34293">
    <property type="entry name" value="HTH-TYPE TRANSCRIPTIONAL REGULATOR TRMBL2"/>
    <property type="match status" value="1"/>
</dbReference>
<dbReference type="InterPro" id="IPR051797">
    <property type="entry name" value="TrmB-like"/>
</dbReference>
<dbReference type="SUPFAM" id="SSF46894">
    <property type="entry name" value="C-terminal effector domain of the bipartite response regulators"/>
    <property type="match status" value="1"/>
</dbReference>
<organism evidence="2 3">
    <name type="scientific">Actinophytocola xinjiangensis</name>
    <dbReference type="NCBI Taxonomy" id="485602"/>
    <lineage>
        <taxon>Bacteria</taxon>
        <taxon>Bacillati</taxon>
        <taxon>Actinomycetota</taxon>
        <taxon>Actinomycetes</taxon>
        <taxon>Pseudonocardiales</taxon>
        <taxon>Pseudonocardiaceae</taxon>
    </lineage>
</organism>
<dbReference type="PANTHER" id="PTHR34293:SF1">
    <property type="entry name" value="HTH-TYPE TRANSCRIPTIONAL REGULATOR TRMBL2"/>
    <property type="match status" value="1"/>
</dbReference>
<comment type="caution">
    <text evidence="2">The sequence shown here is derived from an EMBL/GenBank/DDBJ whole genome shotgun (WGS) entry which is preliminary data.</text>
</comment>
<dbReference type="Proteomes" id="UP000185696">
    <property type="component" value="Unassembled WGS sequence"/>
</dbReference>
<dbReference type="SMART" id="SM00421">
    <property type="entry name" value="HTH_LUXR"/>
    <property type="match status" value="1"/>
</dbReference>
<dbReference type="InterPro" id="IPR000792">
    <property type="entry name" value="Tscrpt_reg_LuxR_C"/>
</dbReference>
<accession>A0A7Z1AW28</accession>
<dbReference type="GO" id="GO:0003677">
    <property type="term" value="F:DNA binding"/>
    <property type="evidence" value="ECO:0007669"/>
    <property type="project" value="InterPro"/>
</dbReference>
<dbReference type="EMBL" id="MSIF01000024">
    <property type="protein sequence ID" value="OLF06021.1"/>
    <property type="molecule type" value="Genomic_DNA"/>
</dbReference>
<feature type="domain" description="HTH luxR-type" evidence="1">
    <location>
        <begin position="252"/>
        <end position="306"/>
    </location>
</feature>
<sequence>MLEPLGVPPEAESLYRVLLRNPRQTVAELAALAGRGPRAVRSTTATLESLGLVSRLPGRPARLVATPPDTAVDVLVARRETEVAAIRRAAAALASELPAEHRPEDQLRIVVGREAVAAQFLQLQQAAVGEVRVLDRPPYAQDPHQPNPAEDPLLDRGVRVRGIYAPEALEVPGALTLLREAVASGEEARIYADVPLKLAIADRATAILPFTNQTSGMIDSALVVYAPTLLDALVKLFDLLWQVAEPFLPPAGDGPDDRLLSLLAAGLKDEAIARQLGVSLRTVHRRTSELSAALGARTRFQAGILAQRRGLVG</sequence>
<dbReference type="AlphaFoldDB" id="A0A7Z1AW28"/>
<evidence type="ECO:0000259" key="1">
    <source>
        <dbReference type="SMART" id="SM00421"/>
    </source>
</evidence>